<evidence type="ECO:0000313" key="1">
    <source>
        <dbReference type="EMBL" id="CAI9120575.1"/>
    </source>
</evidence>
<dbReference type="PANTHER" id="PTHR32332">
    <property type="entry name" value="2-NITROPROPANE DIOXYGENASE"/>
    <property type="match status" value="1"/>
</dbReference>
<dbReference type="Proteomes" id="UP001176960">
    <property type="component" value="Unassembled WGS sequence"/>
</dbReference>
<keyword evidence="1" id="KW-0560">Oxidoreductase</keyword>
<sequence>MKLINTVRVAGRDVLPLVEGGKGVSVSTGISAGHWAAAGGIGTVSAVNADSYDADGHRIPQTYEGRTRRERQEELIRYAIDGGIAQARRAREIAGSSGMVNANILWEMGGAEQTIEGILEGAPGCLDGLTCGAGMPYRLSEIAARHNIHYYPIVSSARAFNALWKRSYHKTAELLGAVVYEDPWRAGGHNGLSNTENPLAPEDPFPRVLALRETMRKYGLDTTPIVMAGGVWWLEEWEDWIENPDLGPIMFQFGTRPLLTQESPIPEAWKRRLSTLAEGDVYLNRFSPTGFYSSAVNNHFLQDLRGRSERQVAYSSEPVGDHVEPYGVGPRKRLVYVTREDVHRMAAWEDEGFVEAMRTPDSTLIFVTSEDSRQIVADQAACMGCLSECRFSNWSQRGPDYTTATKADPRSFCIQKTLQTMAHTDDSQGKAAADRIVDNNLMFSGTNGWRFGADPFYADSFVPTVRQLVERIMTGR</sequence>
<keyword evidence="1" id="KW-0503">Monooxygenase</keyword>
<reference evidence="1" key="1">
    <citation type="submission" date="2023-03" db="EMBL/GenBank/DDBJ databases">
        <authorList>
            <person name="Cleenwerck I."/>
        </authorList>
    </citation>
    <scope>NUCLEOTIDE SEQUENCE</scope>
    <source>
        <strain evidence="1">LMG 32879</strain>
    </source>
</reference>
<proteinExistence type="predicted"/>
<dbReference type="GO" id="GO:0004497">
    <property type="term" value="F:monooxygenase activity"/>
    <property type="evidence" value="ECO:0007669"/>
    <property type="project" value="UniProtKB-KW"/>
</dbReference>
<organism evidence="1 2">
    <name type="scientific">Brytella acorum</name>
    <dbReference type="NCBI Taxonomy" id="2959299"/>
    <lineage>
        <taxon>Bacteria</taxon>
        <taxon>Pseudomonadati</taxon>
        <taxon>Pseudomonadota</taxon>
        <taxon>Alphaproteobacteria</taxon>
        <taxon>Acetobacterales</taxon>
        <taxon>Acetobacteraceae</taxon>
        <taxon>Brytella</taxon>
    </lineage>
</organism>
<evidence type="ECO:0000313" key="2">
    <source>
        <dbReference type="Proteomes" id="UP001176960"/>
    </source>
</evidence>
<name>A0AA35UR29_9PROT</name>
<dbReference type="AlphaFoldDB" id="A0AA35UR29"/>
<protein>
    <submittedName>
        <fullName evidence="1">Nitronate monooxygenase</fullName>
    </submittedName>
</protein>
<comment type="caution">
    <text evidence="1">The sequence shown here is derived from an EMBL/GenBank/DDBJ whole genome shotgun (WGS) entry which is preliminary data.</text>
</comment>
<gene>
    <name evidence="1" type="ORF">LMG32879_001408</name>
</gene>
<dbReference type="PANTHER" id="PTHR32332:SF18">
    <property type="entry name" value="2-NITROPROPANE DIOXYGENASE"/>
    <property type="match status" value="1"/>
</dbReference>
<dbReference type="Gene3D" id="3.20.20.70">
    <property type="entry name" value="Aldolase class I"/>
    <property type="match status" value="1"/>
</dbReference>
<keyword evidence="2" id="KW-1185">Reference proteome</keyword>
<accession>A0AA35UR29</accession>
<dbReference type="InterPro" id="IPR013785">
    <property type="entry name" value="Aldolase_TIM"/>
</dbReference>
<dbReference type="SUPFAM" id="SSF51412">
    <property type="entry name" value="Inosine monophosphate dehydrogenase (IMPDH)"/>
    <property type="match status" value="1"/>
</dbReference>
<dbReference type="RefSeq" id="WP_289841243.1">
    <property type="nucleotide sequence ID" value="NZ_CATKSH010000007.1"/>
</dbReference>
<dbReference type="EMBL" id="CATKSH010000007">
    <property type="protein sequence ID" value="CAI9120575.1"/>
    <property type="molecule type" value="Genomic_DNA"/>
</dbReference>